<dbReference type="RefSeq" id="XP_035350112.1">
    <property type="nucleotide sequence ID" value="XM_035494219.1"/>
</dbReference>
<evidence type="ECO:0008006" key="3">
    <source>
        <dbReference type="Google" id="ProtNLM"/>
    </source>
</evidence>
<name>A0A7H8RD71_TALRU</name>
<dbReference type="PANTHER" id="PTHR21310:SF15">
    <property type="entry name" value="AMINOGLYCOSIDE PHOSPHOTRANSFERASE DOMAIN-CONTAINING PROTEIN"/>
    <property type="match status" value="1"/>
</dbReference>
<dbReference type="SUPFAM" id="SSF56112">
    <property type="entry name" value="Protein kinase-like (PK-like)"/>
    <property type="match status" value="1"/>
</dbReference>
<evidence type="ECO:0000313" key="2">
    <source>
        <dbReference type="Proteomes" id="UP000509510"/>
    </source>
</evidence>
<dbReference type="AlphaFoldDB" id="A0A7H8RD71"/>
<evidence type="ECO:0000313" key="1">
    <source>
        <dbReference type="EMBL" id="QKX63938.1"/>
    </source>
</evidence>
<keyword evidence="2" id="KW-1185">Reference proteome</keyword>
<sequence length="299" mass="34271">MALDDTIKHDVGTVKPKSKAARFNIHTLKRLQEAIEKDPEVDLTSKLPMEYSRRIVEMRNPIQEVLTRPSDDDDIRQFLQPPGVVEVVHPLAEQVEKLLTDHSQIEMTEKELHHALSTLMWRCEILWKSSFPLHKMVFKSGPDIVVKAVRKPDDYTEYTTLQYLEKNKPSVPAPRPLGLLRTNNISLIFMSYVPEKTLGDIWTQLNLAQKASVQNQLNQILIDLRSVTLPDEMCLGGVAGEGCKHAKRHLRRSETPIRNVNEFEKFLLPPPSFRGHVFAHFLRQFSPLRQSSSLPVSCQ</sequence>
<reference evidence="2" key="1">
    <citation type="submission" date="2020-06" db="EMBL/GenBank/DDBJ databases">
        <title>A chromosome-scale genome assembly of Talaromyces rugulosus W13939.</title>
        <authorList>
            <person name="Wang B."/>
            <person name="Guo L."/>
            <person name="Ye K."/>
            <person name="Wang L."/>
        </authorList>
    </citation>
    <scope>NUCLEOTIDE SEQUENCE [LARGE SCALE GENOMIC DNA]</scope>
    <source>
        <strain evidence="2">W13939</strain>
    </source>
</reference>
<dbReference type="InterPro" id="IPR051678">
    <property type="entry name" value="AGP_Transferase"/>
</dbReference>
<protein>
    <recommendedName>
        <fullName evidence="3">Aminoglycoside phosphotransferase domain-containing protein</fullName>
    </recommendedName>
</protein>
<dbReference type="OrthoDB" id="2906425at2759"/>
<accession>A0A7H8RD71</accession>
<gene>
    <name evidence="1" type="ORF">TRUGW13939_11110</name>
</gene>
<dbReference type="InterPro" id="IPR011009">
    <property type="entry name" value="Kinase-like_dom_sf"/>
</dbReference>
<dbReference type="PANTHER" id="PTHR21310">
    <property type="entry name" value="AMINOGLYCOSIDE PHOSPHOTRANSFERASE-RELATED-RELATED"/>
    <property type="match status" value="1"/>
</dbReference>
<dbReference type="EMBL" id="CP055903">
    <property type="protein sequence ID" value="QKX63938.1"/>
    <property type="molecule type" value="Genomic_DNA"/>
</dbReference>
<organism evidence="1 2">
    <name type="scientific">Talaromyces rugulosus</name>
    <name type="common">Penicillium rugulosum</name>
    <dbReference type="NCBI Taxonomy" id="121627"/>
    <lineage>
        <taxon>Eukaryota</taxon>
        <taxon>Fungi</taxon>
        <taxon>Dikarya</taxon>
        <taxon>Ascomycota</taxon>
        <taxon>Pezizomycotina</taxon>
        <taxon>Eurotiomycetes</taxon>
        <taxon>Eurotiomycetidae</taxon>
        <taxon>Eurotiales</taxon>
        <taxon>Trichocomaceae</taxon>
        <taxon>Talaromyces</taxon>
        <taxon>Talaromyces sect. Islandici</taxon>
    </lineage>
</organism>
<dbReference type="Proteomes" id="UP000509510">
    <property type="component" value="Chromosome VI"/>
</dbReference>
<dbReference type="GeneID" id="55998589"/>
<proteinExistence type="predicted"/>
<dbReference type="KEGG" id="trg:TRUGW13939_11110"/>